<evidence type="ECO:0000256" key="6">
    <source>
        <dbReference type="ARBA" id="ARBA00022989"/>
    </source>
</evidence>
<dbReference type="EMBL" id="LAFY01000620">
    <property type="protein sequence ID" value="KJX96426.1"/>
    <property type="molecule type" value="Genomic_DNA"/>
</dbReference>
<dbReference type="InterPro" id="IPR037318">
    <property type="entry name" value="Hex1_S1"/>
</dbReference>
<dbReference type="PROSITE" id="PS50850">
    <property type="entry name" value="MFS"/>
    <property type="match status" value="1"/>
</dbReference>
<dbReference type="PROSITE" id="PS00671">
    <property type="entry name" value="D_2_HYDROXYACID_DH_3"/>
    <property type="match status" value="1"/>
</dbReference>
<feature type="transmembrane region" description="Helical" evidence="11">
    <location>
        <begin position="768"/>
        <end position="784"/>
    </location>
</feature>
<proteinExistence type="inferred from homology"/>
<sequence length="1361" mass="151512">MAASRSALLIGQIAHARQEWQSLSSIVNLKEYGSGSREDFISRSKAGEFDDVVAIYRSNESTSITGPFNKELVSVLPKSLKHITHNGAGYDNIEVPACTERGIEISSTPIAVNEATADTAIFLMLGALRRITVAFTNVRANAWRGSNFALGHDPNKKVLGILGMGGIGKAVAHRAKAFGMSIQYHNRKRLPESEEQGAKYVSFDELLKTSDVLSLNLALNPSTRHIISKSQFELMKKGVVVVNTARGPIIDEAALVEALDSGKVFSAGLDVFEEEPKIHPGLLRNENVVLLPHIGTATWETQKDMELLVLENLKSAVEGKGLITQIPEQKKYAVGDAHAGPQIAPQRAITHRPERRLSGMPRAVDYMKTLLFRHRRRNGKQRLEVPAPSSSSASFWTLLDPQTRGNYRPLDSTLDMDATMPKKPTTWEDIVQHRRAYLLTAVASFGGMLFGWDTGLIGGVLTMKSFQDSFGLDKVNQPDRFASLSGNITSVLQAGCFFGAMSSFYTSDTFGRKKALIVADVIFILGSLIQTCAGLHSEGLAELYVGRVIGGFGVGMISAVVPTYVGENVNKEIRGRCIGCMQLFNVTGIMLSYFVNYGVNESVSSTSSSQWRIPFALQMLPGALLLIGIVFQNESPRWLVEKNKFEAARKALSQVRGKAFDHPDVNHELDDIIQDFQGHERMPLLAQMKATCSSGKVFYTFAMAVSLMFWQQWTGTNSINYYSPQIFEAVGLEGRSAGLFATGIYGVVKVVVTALGLCFATEQVGRKWSLIVGGAGQAFAMFYIGVNQAVNPVAPGSPLNGNSIFAIICVYLFVVFYSFGWGPVPFVLSAECSPNHVRSLIMAAALMTQWLFNFIIAKITPIMLAKITYGTFLLFGSCCILMVVYTVFCIPETKGVPLESIHLLFEGGIVKGALRDTVPRLARGRLLQGNGEEESEVDDDDEERTKGKSLSSHVENPLLVTLDYNAALPVSFSVFPSSYRNKSSETEVTTEEKVTVQDAGRDRRRDDRYREDIHITEEQRFGRDKRDRRDDRVGTRVEVDIDRNRYREPFQRYTDAQIDVQDRDYDREYPTHHTPATHIDLDSRIDVAERDFRARTTPFAEETRWENKSTHARQYPAERDTVRVQEERIVEGPPEHRHRDMGYYDEDGHYHSLRHGLHRAAEKIRHPFEGTSHHGHEHVHVDREEDVVVRDQEVTMSAPRYTEERRSARPAGPPNTITIPCHHIRIGDLLILQGRPCQVIRITTSAQTGQHRYLGVDLFSKQLHEESSFVSNPSPSVVVQNMIGPVFKQYRVLDIREDGRVVAMTETGDVKQGLPVLDQSGLLSRLADSFNNGRGSVRVLVISDEGRELAVDYKVVHGSRL</sequence>
<evidence type="ECO:0000256" key="3">
    <source>
        <dbReference type="ARBA" id="ARBA00010992"/>
    </source>
</evidence>
<dbReference type="SUPFAM" id="SSF51735">
    <property type="entry name" value="NAD(P)-binding Rossmann-fold domains"/>
    <property type="match status" value="1"/>
</dbReference>
<accession>A0A0F4GG90</accession>
<dbReference type="InterPro" id="IPR029753">
    <property type="entry name" value="D-isomer_DH_CS"/>
</dbReference>
<comment type="similarity">
    <text evidence="2">Belongs to the D-isomer specific 2-hydroxyacid dehydrogenase family.</text>
</comment>
<dbReference type="Pfam" id="PF02826">
    <property type="entry name" value="2-Hacid_dh_C"/>
    <property type="match status" value="1"/>
</dbReference>
<dbReference type="PROSITE" id="PS00217">
    <property type="entry name" value="SUGAR_TRANSPORT_2"/>
    <property type="match status" value="1"/>
</dbReference>
<dbReference type="GO" id="GO:0005351">
    <property type="term" value="F:carbohydrate:proton symporter activity"/>
    <property type="evidence" value="ECO:0007669"/>
    <property type="project" value="TreeGrafter"/>
</dbReference>
<dbReference type="SUPFAM" id="SSF50104">
    <property type="entry name" value="Translation proteins SH3-like domain"/>
    <property type="match status" value="1"/>
</dbReference>
<dbReference type="SUPFAM" id="SSF52283">
    <property type="entry name" value="Formate/glycerate dehydrogenase catalytic domain-like"/>
    <property type="match status" value="1"/>
</dbReference>
<dbReference type="FunFam" id="3.40.50.720:FF:000282">
    <property type="entry name" value="Glyoxylate reductase protein"/>
    <property type="match status" value="1"/>
</dbReference>
<dbReference type="PANTHER" id="PTHR48022">
    <property type="entry name" value="PLASTIDIC GLUCOSE TRANSPORTER 4"/>
    <property type="match status" value="1"/>
</dbReference>
<dbReference type="SUPFAM" id="SSF103473">
    <property type="entry name" value="MFS general substrate transporter"/>
    <property type="match status" value="1"/>
</dbReference>
<dbReference type="Pfam" id="PF00083">
    <property type="entry name" value="Sugar_tr"/>
    <property type="match status" value="1"/>
</dbReference>
<keyword evidence="4" id="KW-0813">Transport</keyword>
<protein>
    <recommendedName>
        <fullName evidence="12">Major facilitator superfamily (MFS) profile domain-containing protein</fullName>
    </recommendedName>
</protein>
<keyword evidence="7" id="KW-0560">Oxidoreductase</keyword>
<evidence type="ECO:0000313" key="13">
    <source>
        <dbReference type="EMBL" id="KJX96426.1"/>
    </source>
</evidence>
<evidence type="ECO:0000256" key="1">
    <source>
        <dbReference type="ARBA" id="ARBA00004141"/>
    </source>
</evidence>
<comment type="caution">
    <text evidence="13">The sequence shown here is derived from an EMBL/GenBank/DDBJ whole genome shotgun (WGS) entry which is preliminary data.</text>
</comment>
<feature type="transmembrane region" description="Helical" evidence="11">
    <location>
        <begin position="436"/>
        <end position="461"/>
    </location>
</feature>
<dbReference type="PRINTS" id="PR00171">
    <property type="entry name" value="SUGRTRNSPORT"/>
</dbReference>
<feature type="domain" description="Major facilitator superfamily (MFS) profile" evidence="12">
    <location>
        <begin position="439"/>
        <end position="894"/>
    </location>
</feature>
<dbReference type="InterPro" id="IPR003663">
    <property type="entry name" value="Sugar/inositol_transpt"/>
</dbReference>
<evidence type="ECO:0000313" key="14">
    <source>
        <dbReference type="Proteomes" id="UP000033647"/>
    </source>
</evidence>
<keyword evidence="14" id="KW-1185">Reference proteome</keyword>
<feature type="compositionally biased region" description="Acidic residues" evidence="10">
    <location>
        <begin position="931"/>
        <end position="942"/>
    </location>
</feature>
<feature type="transmembrane region" description="Helical" evidence="11">
    <location>
        <begin position="611"/>
        <end position="631"/>
    </location>
</feature>
<keyword evidence="9 11" id="KW-0472">Membrane</keyword>
<keyword evidence="5 11" id="KW-0812">Transmembrane</keyword>
<dbReference type="InterPro" id="IPR006139">
    <property type="entry name" value="D-isomer_2_OHA_DH_cat_dom"/>
</dbReference>
<dbReference type="Gene3D" id="2.30.30.30">
    <property type="match status" value="1"/>
</dbReference>
<dbReference type="NCBIfam" id="TIGR00879">
    <property type="entry name" value="SP"/>
    <property type="match status" value="1"/>
</dbReference>
<dbReference type="STRING" id="1047168.A0A0F4GG90"/>
<dbReference type="InterPro" id="IPR036291">
    <property type="entry name" value="NAD(P)-bd_dom_sf"/>
</dbReference>
<dbReference type="Gene3D" id="3.40.50.720">
    <property type="entry name" value="NAD(P)-binding Rossmann-like Domain"/>
    <property type="match status" value="2"/>
</dbReference>
<dbReference type="InterPro" id="IPR036259">
    <property type="entry name" value="MFS_trans_sf"/>
</dbReference>
<feature type="region of interest" description="Disordered" evidence="10">
    <location>
        <begin position="981"/>
        <end position="1005"/>
    </location>
</feature>
<dbReference type="CDD" id="cd12168">
    <property type="entry name" value="Mand_dh_like"/>
    <property type="match status" value="1"/>
</dbReference>
<dbReference type="Pfam" id="PF00389">
    <property type="entry name" value="2-Hacid_dh"/>
    <property type="match status" value="1"/>
</dbReference>
<reference evidence="13 14" key="1">
    <citation type="submission" date="2015-03" db="EMBL/GenBank/DDBJ databases">
        <title>RNA-seq based gene annotation and comparative genomics of four Zymoseptoria species reveal species-specific pathogenicity related genes and transposable element activity.</title>
        <authorList>
            <person name="Grandaubert J."/>
            <person name="Bhattacharyya A."/>
            <person name="Stukenbrock E.H."/>
        </authorList>
    </citation>
    <scope>NUCLEOTIDE SEQUENCE [LARGE SCALE GENOMIC DNA]</scope>
    <source>
        <strain evidence="13 14">Zb18110</strain>
    </source>
</reference>
<dbReference type="GO" id="GO:0051287">
    <property type="term" value="F:NAD binding"/>
    <property type="evidence" value="ECO:0007669"/>
    <property type="project" value="InterPro"/>
</dbReference>
<feature type="transmembrane region" description="Helical" evidence="11">
    <location>
        <begin position="697"/>
        <end position="713"/>
    </location>
</feature>
<feature type="transmembrane region" description="Helical" evidence="11">
    <location>
        <begin position="543"/>
        <end position="565"/>
    </location>
</feature>
<feature type="transmembrane region" description="Helical" evidence="11">
    <location>
        <begin position="867"/>
        <end position="888"/>
    </location>
</feature>
<feature type="transmembrane region" description="Helical" evidence="11">
    <location>
        <begin position="517"/>
        <end position="537"/>
    </location>
</feature>
<evidence type="ECO:0000256" key="9">
    <source>
        <dbReference type="ARBA" id="ARBA00023136"/>
    </source>
</evidence>
<dbReference type="InterPro" id="IPR050360">
    <property type="entry name" value="MFS_Sugar_Transporters"/>
</dbReference>
<evidence type="ECO:0000256" key="7">
    <source>
        <dbReference type="ARBA" id="ARBA00023002"/>
    </source>
</evidence>
<evidence type="ECO:0000259" key="12">
    <source>
        <dbReference type="PROSITE" id="PS50850"/>
    </source>
</evidence>
<dbReference type="GO" id="GO:0016020">
    <property type="term" value="C:membrane"/>
    <property type="evidence" value="ECO:0007669"/>
    <property type="project" value="UniProtKB-SubCell"/>
</dbReference>
<dbReference type="InterPro" id="IPR012340">
    <property type="entry name" value="NA-bd_OB-fold"/>
</dbReference>
<dbReference type="InterPro" id="IPR005828">
    <property type="entry name" value="MFS_sugar_transport-like"/>
</dbReference>
<dbReference type="InterPro" id="IPR029752">
    <property type="entry name" value="D-isomer_DH_CS1"/>
</dbReference>
<dbReference type="InterPro" id="IPR014722">
    <property type="entry name" value="Rib_uL2_dom2"/>
</dbReference>
<dbReference type="Gene3D" id="1.20.1250.20">
    <property type="entry name" value="MFS general substrate transporter like domains"/>
    <property type="match status" value="1"/>
</dbReference>
<dbReference type="Proteomes" id="UP000033647">
    <property type="component" value="Unassembled WGS sequence"/>
</dbReference>
<keyword evidence="6 11" id="KW-1133">Transmembrane helix</keyword>
<organism evidence="13 14">
    <name type="scientific">Zymoseptoria brevis</name>
    <dbReference type="NCBI Taxonomy" id="1047168"/>
    <lineage>
        <taxon>Eukaryota</taxon>
        <taxon>Fungi</taxon>
        <taxon>Dikarya</taxon>
        <taxon>Ascomycota</taxon>
        <taxon>Pezizomycotina</taxon>
        <taxon>Dothideomycetes</taxon>
        <taxon>Dothideomycetidae</taxon>
        <taxon>Mycosphaerellales</taxon>
        <taxon>Mycosphaerellaceae</taxon>
        <taxon>Zymoseptoria</taxon>
    </lineage>
</organism>
<dbReference type="OrthoDB" id="508119at2759"/>
<feature type="transmembrane region" description="Helical" evidence="11">
    <location>
        <begin position="737"/>
        <end position="761"/>
    </location>
</feature>
<dbReference type="Gene3D" id="2.40.50.140">
    <property type="entry name" value="Nucleic acid-binding proteins"/>
    <property type="match status" value="1"/>
</dbReference>
<dbReference type="PROSITE" id="PS00065">
    <property type="entry name" value="D_2_HYDROXYACID_DH_1"/>
    <property type="match status" value="1"/>
</dbReference>
<dbReference type="InterPro" id="IPR020846">
    <property type="entry name" value="MFS_dom"/>
</dbReference>
<dbReference type="SUPFAM" id="SSF50249">
    <property type="entry name" value="Nucleic acid-binding proteins"/>
    <property type="match status" value="1"/>
</dbReference>
<dbReference type="InterPro" id="IPR008991">
    <property type="entry name" value="Translation_prot_SH3-like_sf"/>
</dbReference>
<name>A0A0F4GG90_9PEZI</name>
<evidence type="ECO:0000256" key="11">
    <source>
        <dbReference type="SAM" id="Phobius"/>
    </source>
</evidence>
<feature type="transmembrane region" description="Helical" evidence="11">
    <location>
        <begin position="577"/>
        <end position="599"/>
    </location>
</feature>
<feature type="transmembrane region" description="Helical" evidence="11">
    <location>
        <begin position="804"/>
        <end position="828"/>
    </location>
</feature>
<feature type="region of interest" description="Disordered" evidence="10">
    <location>
        <begin position="929"/>
        <end position="950"/>
    </location>
</feature>
<feature type="compositionally biased region" description="Basic and acidic residues" evidence="10">
    <location>
        <begin position="982"/>
        <end position="1005"/>
    </location>
</feature>
<evidence type="ECO:0000256" key="2">
    <source>
        <dbReference type="ARBA" id="ARBA00005854"/>
    </source>
</evidence>
<evidence type="ECO:0000256" key="8">
    <source>
        <dbReference type="ARBA" id="ARBA00023027"/>
    </source>
</evidence>
<dbReference type="FunFam" id="1.20.1250.20:FF:000026">
    <property type="entry name" value="MFS quinate transporter QutD"/>
    <property type="match status" value="1"/>
</dbReference>
<dbReference type="InterPro" id="IPR005829">
    <property type="entry name" value="Sugar_transporter_CS"/>
</dbReference>
<dbReference type="InterPro" id="IPR006140">
    <property type="entry name" value="D-isomer_DH_NAD-bd"/>
</dbReference>
<comment type="similarity">
    <text evidence="3">Belongs to the major facilitator superfamily. Sugar transporter (TC 2.A.1.1) family.</text>
</comment>
<dbReference type="PANTHER" id="PTHR48022:SF81">
    <property type="entry name" value="MAJOR FACILITATOR SUPERFAMILY (MFS) PROFILE DOMAIN-CONTAINING PROTEIN"/>
    <property type="match status" value="1"/>
</dbReference>
<comment type="subcellular location">
    <subcellularLocation>
        <location evidence="1">Membrane</location>
        <topology evidence="1">Multi-pass membrane protein</topology>
    </subcellularLocation>
</comment>
<dbReference type="CDD" id="cd04469">
    <property type="entry name" value="S1_Hex1"/>
    <property type="match status" value="1"/>
</dbReference>
<dbReference type="GO" id="GO:0016616">
    <property type="term" value="F:oxidoreductase activity, acting on the CH-OH group of donors, NAD or NADP as acceptor"/>
    <property type="evidence" value="ECO:0007669"/>
    <property type="project" value="InterPro"/>
</dbReference>
<evidence type="ECO:0000256" key="5">
    <source>
        <dbReference type="ARBA" id="ARBA00022692"/>
    </source>
</evidence>
<dbReference type="CDD" id="cd17356">
    <property type="entry name" value="MFS_HXT"/>
    <property type="match status" value="1"/>
</dbReference>
<evidence type="ECO:0000256" key="4">
    <source>
        <dbReference type="ARBA" id="ARBA00022448"/>
    </source>
</evidence>
<feature type="transmembrane region" description="Helical" evidence="11">
    <location>
        <begin position="840"/>
        <end position="861"/>
    </location>
</feature>
<keyword evidence="8" id="KW-0520">NAD</keyword>
<gene>
    <name evidence="13" type="ORF">TI39_contig628g00005</name>
</gene>
<evidence type="ECO:0000256" key="10">
    <source>
        <dbReference type="SAM" id="MobiDB-lite"/>
    </source>
</evidence>